<dbReference type="InterPro" id="IPR001377">
    <property type="entry name" value="Ribosomal_eS6"/>
</dbReference>
<keyword evidence="2 4" id="KW-0689">Ribosomal protein</keyword>
<name>A0A7J3ZLS2_9CREN</name>
<evidence type="ECO:0000256" key="4">
    <source>
        <dbReference type="HAMAP-Rule" id="MF_00512"/>
    </source>
</evidence>
<evidence type="ECO:0000256" key="3">
    <source>
        <dbReference type="ARBA" id="ARBA00023274"/>
    </source>
</evidence>
<gene>
    <name evidence="4" type="primary">rps6e</name>
    <name evidence="5" type="ORF">ENM78_06030</name>
</gene>
<comment type="caution">
    <text evidence="5">The sequence shown here is derived from an EMBL/GenBank/DDBJ whole genome shotgun (WGS) entry which is preliminary data.</text>
</comment>
<dbReference type="SMART" id="SM01405">
    <property type="entry name" value="Ribosomal_S6e"/>
    <property type="match status" value="1"/>
</dbReference>
<dbReference type="GO" id="GO:0006412">
    <property type="term" value="P:translation"/>
    <property type="evidence" value="ECO:0007669"/>
    <property type="project" value="UniProtKB-UniRule"/>
</dbReference>
<sequence>MSEMKLVVSVPHGVDKVAKVKIVADETLKYEKQHREKRQLPLAKISRHVAEQIQAKEGSVIMVKVKGEGDKVFKFHLLATIDDKLDQYTVKVPAEPLLETAGEEEVEGQVALSRAFQVVLDKEKSRRIIGAKIKDELDASIIGLKGKLIITGGSDNSGFPMRPDIPGGVKKRVLLSQPPGFHPTTKGLRKRKTVRGNTITEETVQVNVVWIPEWMKQEGL</sequence>
<keyword evidence="3 4" id="KW-0687">Ribonucleoprotein</keyword>
<evidence type="ECO:0000256" key="2">
    <source>
        <dbReference type="ARBA" id="ARBA00022980"/>
    </source>
</evidence>
<evidence type="ECO:0000313" key="5">
    <source>
        <dbReference type="EMBL" id="HHQ80988.1"/>
    </source>
</evidence>
<dbReference type="GO" id="GO:0003735">
    <property type="term" value="F:structural constituent of ribosome"/>
    <property type="evidence" value="ECO:0007669"/>
    <property type="project" value="InterPro"/>
</dbReference>
<proteinExistence type="inferred from homology"/>
<dbReference type="AlphaFoldDB" id="A0A7J3ZLS2"/>
<comment type="similarity">
    <text evidence="1 4">Belongs to the eukaryotic ribosomal protein eS6 family.</text>
</comment>
<organism evidence="5">
    <name type="scientific">Fervidicoccus fontis</name>
    <dbReference type="NCBI Taxonomy" id="683846"/>
    <lineage>
        <taxon>Archaea</taxon>
        <taxon>Thermoproteota</taxon>
        <taxon>Thermoprotei</taxon>
        <taxon>Fervidicoccales</taxon>
        <taxon>Fervidicoccaceae</taxon>
        <taxon>Fervidicoccus</taxon>
    </lineage>
</organism>
<dbReference type="GO" id="GO:0005840">
    <property type="term" value="C:ribosome"/>
    <property type="evidence" value="ECO:0007669"/>
    <property type="project" value="UniProtKB-KW"/>
</dbReference>
<accession>A0A7J3ZLS2</accession>
<dbReference type="HAMAP" id="MF_00512">
    <property type="entry name" value="Ribosomal_eS6"/>
    <property type="match status" value="1"/>
</dbReference>
<dbReference type="InterPro" id="IPR018282">
    <property type="entry name" value="Ribosomal_eS6_CS"/>
</dbReference>
<evidence type="ECO:0000256" key="1">
    <source>
        <dbReference type="ARBA" id="ARBA00009312"/>
    </source>
</evidence>
<reference evidence="5" key="1">
    <citation type="journal article" date="2020" name="mSystems">
        <title>Genome- and Community-Level Interaction Insights into Carbon Utilization and Element Cycling Functions of Hydrothermarchaeota in Hydrothermal Sediment.</title>
        <authorList>
            <person name="Zhou Z."/>
            <person name="Liu Y."/>
            <person name="Xu W."/>
            <person name="Pan J."/>
            <person name="Luo Z.H."/>
            <person name="Li M."/>
        </authorList>
    </citation>
    <scope>NUCLEOTIDE SEQUENCE [LARGE SCALE GENOMIC DNA]</scope>
    <source>
        <strain evidence="5">SpSt-1116</strain>
    </source>
</reference>
<dbReference type="PANTHER" id="PTHR11502">
    <property type="entry name" value="40S RIBOSOMAL PROTEIN S6"/>
    <property type="match status" value="1"/>
</dbReference>
<dbReference type="InterPro" id="IPR020924">
    <property type="entry name" value="Ribosomal_eS6_arc"/>
</dbReference>
<protein>
    <recommendedName>
        <fullName evidence="4">Small ribosomal subunit protein eS6</fullName>
    </recommendedName>
</protein>
<dbReference type="PROSITE" id="PS00578">
    <property type="entry name" value="RIBOSOMAL_S6E"/>
    <property type="match status" value="1"/>
</dbReference>
<dbReference type="EMBL" id="DRZC01000079">
    <property type="protein sequence ID" value="HHQ80988.1"/>
    <property type="molecule type" value="Genomic_DNA"/>
</dbReference>
<dbReference type="Pfam" id="PF01092">
    <property type="entry name" value="Ribosomal_S6e"/>
    <property type="match status" value="1"/>
</dbReference>
<dbReference type="GO" id="GO:1990904">
    <property type="term" value="C:ribonucleoprotein complex"/>
    <property type="evidence" value="ECO:0007669"/>
    <property type="project" value="UniProtKB-KW"/>
</dbReference>